<dbReference type="GO" id="GO:0003843">
    <property type="term" value="F:1,3-beta-D-glucan synthase activity"/>
    <property type="evidence" value="ECO:0007669"/>
    <property type="project" value="InterPro"/>
</dbReference>
<evidence type="ECO:0000313" key="5">
    <source>
        <dbReference type="Proteomes" id="UP000015105"/>
    </source>
</evidence>
<dbReference type="PANTHER" id="PTHR12741:SF16">
    <property type="entry name" value="CALLOSE SYNTHASE 7"/>
    <property type="match status" value="1"/>
</dbReference>
<proteinExistence type="predicted"/>
<evidence type="ECO:0000259" key="2">
    <source>
        <dbReference type="Pfam" id="PF02364"/>
    </source>
</evidence>
<dbReference type="InterPro" id="IPR003440">
    <property type="entry name" value="Glyco_trans_48_dom"/>
</dbReference>
<accession>A0A453EUL1</accession>
<reference evidence="4" key="5">
    <citation type="journal article" date="2021" name="G3 (Bethesda)">
        <title>Aegilops tauschii genome assembly Aet v5.0 features greater sequence contiguity and improved annotation.</title>
        <authorList>
            <person name="Wang L."/>
            <person name="Zhu T."/>
            <person name="Rodriguez J.C."/>
            <person name="Deal K.R."/>
            <person name="Dubcovsky J."/>
            <person name="McGuire P.E."/>
            <person name="Lux T."/>
            <person name="Spannagl M."/>
            <person name="Mayer K.F.X."/>
            <person name="Baldrich P."/>
            <person name="Meyers B.C."/>
            <person name="Huo N."/>
            <person name="Gu Y.Q."/>
            <person name="Zhou H."/>
            <person name="Devos K.M."/>
            <person name="Bennetzen J.L."/>
            <person name="Unver T."/>
            <person name="Budak H."/>
            <person name="Gulick P.J."/>
            <person name="Galiba G."/>
            <person name="Kalapos B."/>
            <person name="Nelson D.R."/>
            <person name="Li P."/>
            <person name="You F.M."/>
            <person name="Luo M.C."/>
            <person name="Dvorak J."/>
        </authorList>
    </citation>
    <scope>NUCLEOTIDE SEQUENCE [LARGE SCALE GENOMIC DNA]</scope>
    <source>
        <strain evidence="4">cv. AL8/78</strain>
    </source>
</reference>
<evidence type="ECO:0000313" key="4">
    <source>
        <dbReference type="EnsemblPlants" id="AET3Gv20468100.27"/>
    </source>
</evidence>
<dbReference type="GO" id="GO:0000148">
    <property type="term" value="C:1,3-beta-D-glucan synthase complex"/>
    <property type="evidence" value="ECO:0007669"/>
    <property type="project" value="InterPro"/>
</dbReference>
<dbReference type="Proteomes" id="UP000015105">
    <property type="component" value="Chromosome 3D"/>
</dbReference>
<evidence type="ECO:0000256" key="1">
    <source>
        <dbReference type="SAM" id="Phobius"/>
    </source>
</evidence>
<reference evidence="4" key="3">
    <citation type="journal article" date="2017" name="Nature">
        <title>Genome sequence of the progenitor of the wheat D genome Aegilops tauschii.</title>
        <authorList>
            <person name="Luo M.C."/>
            <person name="Gu Y.Q."/>
            <person name="Puiu D."/>
            <person name="Wang H."/>
            <person name="Twardziok S.O."/>
            <person name="Deal K.R."/>
            <person name="Huo N."/>
            <person name="Zhu T."/>
            <person name="Wang L."/>
            <person name="Wang Y."/>
            <person name="McGuire P.E."/>
            <person name="Liu S."/>
            <person name="Long H."/>
            <person name="Ramasamy R.K."/>
            <person name="Rodriguez J.C."/>
            <person name="Van S.L."/>
            <person name="Yuan L."/>
            <person name="Wang Z."/>
            <person name="Xia Z."/>
            <person name="Xiao L."/>
            <person name="Anderson O.D."/>
            <person name="Ouyang S."/>
            <person name="Liang Y."/>
            <person name="Zimin A.V."/>
            <person name="Pertea G."/>
            <person name="Qi P."/>
            <person name="Bennetzen J.L."/>
            <person name="Dai X."/>
            <person name="Dawson M.W."/>
            <person name="Muller H.G."/>
            <person name="Kugler K."/>
            <person name="Rivarola-Duarte L."/>
            <person name="Spannagl M."/>
            <person name="Mayer K.F.X."/>
            <person name="Lu F.H."/>
            <person name="Bevan M.W."/>
            <person name="Leroy P."/>
            <person name="Li P."/>
            <person name="You F.M."/>
            <person name="Sun Q."/>
            <person name="Liu Z."/>
            <person name="Lyons E."/>
            <person name="Wicker T."/>
            <person name="Salzberg S.L."/>
            <person name="Devos K.M."/>
            <person name="Dvorak J."/>
        </authorList>
    </citation>
    <scope>NUCLEOTIDE SEQUENCE [LARGE SCALE GENOMIC DNA]</scope>
    <source>
        <strain evidence="4">cv. AL8/78</strain>
    </source>
</reference>
<reference evidence="4" key="4">
    <citation type="submission" date="2019-03" db="UniProtKB">
        <authorList>
            <consortium name="EnsemblPlants"/>
        </authorList>
    </citation>
    <scope>IDENTIFICATION</scope>
</reference>
<dbReference type="InterPro" id="IPR058851">
    <property type="entry name" value="CALS1_helical"/>
</dbReference>
<name>A0A453EUL1_AEGTS</name>
<keyword evidence="1" id="KW-0472">Membrane</keyword>
<keyword evidence="5" id="KW-1185">Reference proteome</keyword>
<dbReference type="PANTHER" id="PTHR12741">
    <property type="entry name" value="LYST-INTERACTING PROTEIN LIP5 DOPAMINE RESPONSIVE PROTEIN DRG-1"/>
    <property type="match status" value="1"/>
</dbReference>
<dbReference type="AlphaFoldDB" id="A0A453EUL1"/>
<feature type="domain" description="Glycosyl transferase 48" evidence="2">
    <location>
        <begin position="481"/>
        <end position="692"/>
    </location>
</feature>
<dbReference type="Pfam" id="PF02364">
    <property type="entry name" value="Glucan_synthase"/>
    <property type="match status" value="2"/>
</dbReference>
<dbReference type="Pfam" id="PF25968">
    <property type="entry name" value="CALS1"/>
    <property type="match status" value="1"/>
</dbReference>
<evidence type="ECO:0008006" key="6">
    <source>
        <dbReference type="Google" id="ProtNLM"/>
    </source>
</evidence>
<keyword evidence="1" id="KW-0812">Transmembrane</keyword>
<keyword evidence="1" id="KW-1133">Transmembrane helix</keyword>
<dbReference type="GO" id="GO:0005886">
    <property type="term" value="C:plasma membrane"/>
    <property type="evidence" value="ECO:0007669"/>
    <property type="project" value="TreeGrafter"/>
</dbReference>
<reference evidence="5" key="1">
    <citation type="journal article" date="2014" name="Science">
        <title>Ancient hybridizations among the ancestral genomes of bread wheat.</title>
        <authorList>
            <consortium name="International Wheat Genome Sequencing Consortium,"/>
            <person name="Marcussen T."/>
            <person name="Sandve S.R."/>
            <person name="Heier L."/>
            <person name="Spannagl M."/>
            <person name="Pfeifer M."/>
            <person name="Jakobsen K.S."/>
            <person name="Wulff B.B."/>
            <person name="Steuernagel B."/>
            <person name="Mayer K.F."/>
            <person name="Olsen O.A."/>
        </authorList>
    </citation>
    <scope>NUCLEOTIDE SEQUENCE [LARGE SCALE GENOMIC DNA]</scope>
    <source>
        <strain evidence="5">cv. AL8/78</strain>
    </source>
</reference>
<dbReference type="GO" id="GO:0006075">
    <property type="term" value="P:(1-&gt;3)-beta-D-glucan biosynthetic process"/>
    <property type="evidence" value="ECO:0007669"/>
    <property type="project" value="InterPro"/>
</dbReference>
<feature type="transmembrane region" description="Helical" evidence="1">
    <location>
        <begin position="28"/>
        <end position="50"/>
    </location>
</feature>
<sequence length="699" mass="81399">MFFTYQPKLYVARGMYEDTCSLLKYTTFWILLLICKLAFSYYVEISPLVGPTRTIMFLGRGKYIWHEFFPYLQHNLGVVFTIWAPIVMVYLMDTQIWYAIFSTICGGVNGAFSRLGEIRTLGMLRSRFEAIPTAFGKHLVPGHGSQPKRREREKEDKNLHIDKFSDIWNAFIISLRDEDLINNRERDLLIVPSSAGDTSVFQWPPFLLASKIPMALDMAKSVKKRDEELRKRINQDPYTFYAVIECYETLLNILYSLMAETSDKKVVDRIRESLEDSIERQSLVREFRLDELPQLSAKFDKLLTLLLKTEEEHDTTIKTQIANLLQDTMEIITQDIMKNGQGILKDENRDNQLFANLNLDSIKDEAWREKCVRLQLLLTTKESAIYVPTNLEARRRITFFANSLFMKMPRAPQVRSMMSFSVLTPYFKEEVLFSTEDLHKKNEDGISILFYLRKIYPDEWKNCLERIKFVPKDEESLKSRMDEISPWASYRGQTLTRTVRGMMYYRRALEIQCIQDKIDIAKLDRQRTTTSYQEGGNIVDMALAIADIKFTYVVSCQVYGMQKVSKNLKDKACYLNILNLMIMYPSLRIAYIDEVEAPTKNGTTEKTYYSVLVKGVGEKYDEEIYRIKLPGKPTDIGEGKPENQNHAIIFTRGEALQAIDMNQDNYLEEAFKMRNVLEEFGSDKYGKSKPTILGLREHI</sequence>
<feature type="transmembrane region" description="Helical" evidence="1">
    <location>
        <begin position="71"/>
        <end position="90"/>
    </location>
</feature>
<feature type="domain" description="Callose synthase helical" evidence="3">
    <location>
        <begin position="204"/>
        <end position="380"/>
    </location>
</feature>
<evidence type="ECO:0000259" key="3">
    <source>
        <dbReference type="Pfam" id="PF25968"/>
    </source>
</evidence>
<feature type="domain" description="Glycosyl transferase 48" evidence="2">
    <location>
        <begin position="386"/>
        <end position="477"/>
    </location>
</feature>
<dbReference type="Gramene" id="AET3Gv20468100.27">
    <property type="protein sequence ID" value="AET3Gv20468100.27"/>
    <property type="gene ID" value="AET3Gv20468100"/>
</dbReference>
<dbReference type="EnsemblPlants" id="AET3Gv20468100.27">
    <property type="protein sequence ID" value="AET3Gv20468100.27"/>
    <property type="gene ID" value="AET3Gv20468100"/>
</dbReference>
<protein>
    <recommendedName>
        <fullName evidence="6">1,3-beta-glucan synthase</fullName>
    </recommendedName>
</protein>
<organism evidence="4 5">
    <name type="scientific">Aegilops tauschii subsp. strangulata</name>
    <name type="common">Goatgrass</name>
    <dbReference type="NCBI Taxonomy" id="200361"/>
    <lineage>
        <taxon>Eukaryota</taxon>
        <taxon>Viridiplantae</taxon>
        <taxon>Streptophyta</taxon>
        <taxon>Embryophyta</taxon>
        <taxon>Tracheophyta</taxon>
        <taxon>Spermatophyta</taxon>
        <taxon>Magnoliopsida</taxon>
        <taxon>Liliopsida</taxon>
        <taxon>Poales</taxon>
        <taxon>Poaceae</taxon>
        <taxon>BOP clade</taxon>
        <taxon>Pooideae</taxon>
        <taxon>Triticodae</taxon>
        <taxon>Triticeae</taxon>
        <taxon>Triticinae</taxon>
        <taxon>Aegilops</taxon>
    </lineage>
</organism>
<feature type="transmembrane region" description="Helical" evidence="1">
    <location>
        <begin position="96"/>
        <end position="115"/>
    </location>
</feature>
<reference evidence="5" key="2">
    <citation type="journal article" date="2017" name="Nat. Plants">
        <title>The Aegilops tauschii genome reveals multiple impacts of transposons.</title>
        <authorList>
            <person name="Zhao G."/>
            <person name="Zou C."/>
            <person name="Li K."/>
            <person name="Wang K."/>
            <person name="Li T."/>
            <person name="Gao L."/>
            <person name="Zhang X."/>
            <person name="Wang H."/>
            <person name="Yang Z."/>
            <person name="Liu X."/>
            <person name="Jiang W."/>
            <person name="Mao L."/>
            <person name="Kong X."/>
            <person name="Jiao Y."/>
            <person name="Jia J."/>
        </authorList>
    </citation>
    <scope>NUCLEOTIDE SEQUENCE [LARGE SCALE GENOMIC DNA]</scope>
    <source>
        <strain evidence="5">cv. AL8/78</strain>
    </source>
</reference>